<organism evidence="8 9">
    <name type="scientific">Electrophorus voltai</name>
    <dbReference type="NCBI Taxonomy" id="2609070"/>
    <lineage>
        <taxon>Eukaryota</taxon>
        <taxon>Metazoa</taxon>
        <taxon>Chordata</taxon>
        <taxon>Craniata</taxon>
        <taxon>Vertebrata</taxon>
        <taxon>Euteleostomi</taxon>
        <taxon>Actinopterygii</taxon>
        <taxon>Neopterygii</taxon>
        <taxon>Teleostei</taxon>
        <taxon>Ostariophysi</taxon>
        <taxon>Gymnotiformes</taxon>
        <taxon>Gymnotoidei</taxon>
        <taxon>Gymnotidae</taxon>
        <taxon>Electrophorus</taxon>
    </lineage>
</organism>
<keyword evidence="2" id="KW-0805">Transcription regulation</keyword>
<dbReference type="PANTHER" id="PTHR11462">
    <property type="entry name" value="JUN TRANSCRIPTION FACTOR-RELATED"/>
    <property type="match status" value="1"/>
</dbReference>
<dbReference type="Pfam" id="PF00170">
    <property type="entry name" value="bZIP_1"/>
    <property type="match status" value="1"/>
</dbReference>
<dbReference type="Pfam" id="PF03957">
    <property type="entry name" value="Jun"/>
    <property type="match status" value="1"/>
</dbReference>
<evidence type="ECO:0000256" key="6">
    <source>
        <dbReference type="SAM" id="MobiDB-lite"/>
    </source>
</evidence>
<accession>A0AAD9DLS6</accession>
<feature type="region of interest" description="Disordered" evidence="6">
    <location>
        <begin position="415"/>
        <end position="481"/>
    </location>
</feature>
<keyword evidence="9" id="KW-1185">Reference proteome</keyword>
<feature type="compositionally biased region" description="Low complexity" evidence="6">
    <location>
        <begin position="417"/>
        <end position="447"/>
    </location>
</feature>
<evidence type="ECO:0000256" key="3">
    <source>
        <dbReference type="ARBA" id="ARBA00023125"/>
    </source>
</evidence>
<dbReference type="InterPro" id="IPR050946">
    <property type="entry name" value="AP-1_TF_bZIP"/>
</dbReference>
<evidence type="ECO:0000259" key="7">
    <source>
        <dbReference type="PROSITE" id="PS50217"/>
    </source>
</evidence>
<dbReference type="InterPro" id="IPR004827">
    <property type="entry name" value="bZIP"/>
</dbReference>
<evidence type="ECO:0000256" key="5">
    <source>
        <dbReference type="SAM" id="Coils"/>
    </source>
</evidence>
<dbReference type="PRINTS" id="PR00043">
    <property type="entry name" value="LEUZIPPRJUN"/>
</dbReference>
<dbReference type="EMBL" id="JAROKS010000023">
    <property type="protein sequence ID" value="KAK1787260.1"/>
    <property type="molecule type" value="Genomic_DNA"/>
</dbReference>
<dbReference type="PROSITE" id="PS00036">
    <property type="entry name" value="BZIP_BASIC"/>
    <property type="match status" value="1"/>
</dbReference>
<dbReference type="SMART" id="SM00338">
    <property type="entry name" value="BRLZ"/>
    <property type="match status" value="1"/>
</dbReference>
<dbReference type="FunFam" id="1.20.5.170:FF:000012">
    <property type="entry name" value="Putative transcription factor AP-1"/>
    <property type="match status" value="1"/>
</dbReference>
<dbReference type="GO" id="GO:0005667">
    <property type="term" value="C:transcription regulator complex"/>
    <property type="evidence" value="ECO:0007669"/>
    <property type="project" value="TreeGrafter"/>
</dbReference>
<dbReference type="SUPFAM" id="SSF47454">
    <property type="entry name" value="A DNA-binding domain in eukaryotic transcription factors"/>
    <property type="match status" value="1"/>
</dbReference>
<sequence length="586" mass="62975">MIALTAHSQIWTRHFHTFFHIADSESAVDEVGLICTHGLLSPASLSGPTYCGSRPTEAPEGQGSQGAGLYPITADRDLVPKSVPKAPERDTSLTGLIVLSLLQKASLFVDFIAPVPSELQPHQVFNWASEGVLAILVCTFSGSSAQPHTERTLMSENLTIMIRHDDSPHSGVCVFEWWWFGGGDDDDDDDDDEEEEEDGKPGDFSGALPAQELHNACWEEKLEHVALMETPFYHDDTASISNFGPIPDYDRYPGHKMMSKKNMAVHSFPSTVGSASGLKLLQGQAGTNGNINPNSLGMNSNPNSSLMSSADMNLLKLSSPDLEHLIIQSNQGLVTTSPAPNSSGSTFLYRNQATNEQEGFADGFVKALADLHKQNQLVGGPLSPSSSIQGPYQRNLMSSGEMPIYTNLSSYNPNQLSAASSSSSYPGGQVPYGSSAHAAGHATQGQAHHPHGRGLDAPQTVPEVPHPPGGDTASSPPSLSPIDLETQERIKAERKKLRNRIAASKCRKRKLERISRLEEKVKVLKTQNSDLASTASILREQVAQLKQKVMNHVTNGCQIAVSSATMAKSGPCVPLSHAVICSFGND</sequence>
<feature type="compositionally biased region" description="Acidic residues" evidence="6">
    <location>
        <begin position="185"/>
        <end position="198"/>
    </location>
</feature>
<keyword evidence="4" id="KW-0804">Transcription</keyword>
<keyword evidence="5" id="KW-0175">Coiled coil</keyword>
<evidence type="ECO:0000313" key="8">
    <source>
        <dbReference type="EMBL" id="KAK1787260.1"/>
    </source>
</evidence>
<dbReference type="SUPFAM" id="SSF57959">
    <property type="entry name" value="Leucine zipper domain"/>
    <property type="match status" value="1"/>
</dbReference>
<comment type="similarity">
    <text evidence="1">Belongs to the bZIP family. Jun subfamily.</text>
</comment>
<dbReference type="GO" id="GO:0000981">
    <property type="term" value="F:DNA-binding transcription factor activity, RNA polymerase II-specific"/>
    <property type="evidence" value="ECO:0007669"/>
    <property type="project" value="TreeGrafter"/>
</dbReference>
<feature type="domain" description="BZIP" evidence="7">
    <location>
        <begin position="489"/>
        <end position="552"/>
    </location>
</feature>
<dbReference type="InterPro" id="IPR002112">
    <property type="entry name" value="Leuzip_Jun"/>
</dbReference>
<dbReference type="GO" id="GO:0042127">
    <property type="term" value="P:regulation of cell population proliferation"/>
    <property type="evidence" value="ECO:0007669"/>
    <property type="project" value="TreeGrafter"/>
</dbReference>
<dbReference type="PROSITE" id="PS50217">
    <property type="entry name" value="BZIP"/>
    <property type="match status" value="1"/>
</dbReference>
<evidence type="ECO:0000256" key="1">
    <source>
        <dbReference type="ARBA" id="ARBA00006882"/>
    </source>
</evidence>
<keyword evidence="3" id="KW-0238">DNA-binding</keyword>
<gene>
    <name evidence="8" type="ORF">P4O66_002771</name>
</gene>
<comment type="caution">
    <text evidence="8">The sequence shown here is derived from an EMBL/GenBank/DDBJ whole genome shotgun (WGS) entry which is preliminary data.</text>
</comment>
<reference evidence="8" key="1">
    <citation type="submission" date="2023-03" db="EMBL/GenBank/DDBJ databases">
        <title>Electrophorus voltai genome.</title>
        <authorList>
            <person name="Bian C."/>
        </authorList>
    </citation>
    <scope>NUCLEOTIDE SEQUENCE</scope>
    <source>
        <strain evidence="8">CB-2022</strain>
        <tissue evidence="8">Muscle</tissue>
    </source>
</reference>
<dbReference type="Proteomes" id="UP001239994">
    <property type="component" value="Unassembled WGS sequence"/>
</dbReference>
<evidence type="ECO:0000256" key="2">
    <source>
        <dbReference type="ARBA" id="ARBA00023015"/>
    </source>
</evidence>
<dbReference type="GO" id="GO:0000978">
    <property type="term" value="F:RNA polymerase II cis-regulatory region sequence-specific DNA binding"/>
    <property type="evidence" value="ECO:0007669"/>
    <property type="project" value="TreeGrafter"/>
</dbReference>
<dbReference type="PANTHER" id="PTHR11462:SF51">
    <property type="entry name" value="JUNE PROTO-ONCOGENE, AP-1 TRANSCRIPTION FACTOR SUBUNIT"/>
    <property type="match status" value="1"/>
</dbReference>
<dbReference type="InterPro" id="IPR046347">
    <property type="entry name" value="bZIP_sf"/>
</dbReference>
<evidence type="ECO:0000256" key="4">
    <source>
        <dbReference type="ARBA" id="ARBA00023163"/>
    </source>
</evidence>
<feature type="coiled-coil region" evidence="5">
    <location>
        <begin position="487"/>
        <end position="548"/>
    </location>
</feature>
<dbReference type="InterPro" id="IPR008917">
    <property type="entry name" value="TF_DNA-bd_sf"/>
</dbReference>
<dbReference type="GO" id="GO:0051726">
    <property type="term" value="P:regulation of cell cycle"/>
    <property type="evidence" value="ECO:0007669"/>
    <property type="project" value="TreeGrafter"/>
</dbReference>
<protein>
    <recommendedName>
        <fullName evidence="7">BZIP domain-containing protein</fullName>
    </recommendedName>
</protein>
<feature type="region of interest" description="Disordered" evidence="6">
    <location>
        <begin position="185"/>
        <end position="208"/>
    </location>
</feature>
<name>A0AAD9DLS6_9TELE</name>
<dbReference type="CDD" id="cd14696">
    <property type="entry name" value="bZIP_Jun"/>
    <property type="match status" value="1"/>
</dbReference>
<dbReference type="InterPro" id="IPR005643">
    <property type="entry name" value="JNK"/>
</dbReference>
<evidence type="ECO:0000313" key="9">
    <source>
        <dbReference type="Proteomes" id="UP001239994"/>
    </source>
</evidence>
<proteinExistence type="inferred from homology"/>
<dbReference type="Gene3D" id="1.20.5.170">
    <property type="match status" value="1"/>
</dbReference>
<dbReference type="AlphaFoldDB" id="A0AAD9DLS6"/>